<feature type="domain" description="Glycosyl transferase family 1" evidence="1">
    <location>
        <begin position="198"/>
        <end position="249"/>
    </location>
</feature>
<protein>
    <recommendedName>
        <fullName evidence="4">Glycosyltransferase 2-like domain-containing protein</fullName>
    </recommendedName>
</protein>
<dbReference type="SUPFAM" id="SSF53448">
    <property type="entry name" value="Nucleotide-diphospho-sugar transferases"/>
    <property type="match status" value="1"/>
</dbReference>
<reference evidence="3" key="1">
    <citation type="journal article" date="2020" name="Nature">
        <title>Giant virus diversity and host interactions through global metagenomics.</title>
        <authorList>
            <person name="Schulz F."/>
            <person name="Roux S."/>
            <person name="Paez-Espino D."/>
            <person name="Jungbluth S."/>
            <person name="Walsh D.A."/>
            <person name="Denef V.J."/>
            <person name="McMahon K.D."/>
            <person name="Konstantinidis K.T."/>
            <person name="Eloe-Fadrosh E.A."/>
            <person name="Kyrpides N.C."/>
            <person name="Woyke T."/>
        </authorList>
    </citation>
    <scope>NUCLEOTIDE SEQUENCE</scope>
    <source>
        <strain evidence="3">GVMAG-M-3300027708-51</strain>
    </source>
</reference>
<dbReference type="InterPro" id="IPR001296">
    <property type="entry name" value="Glyco_trans_1"/>
</dbReference>
<name>A0A6C0JIB7_9ZZZZ</name>
<dbReference type="EMBL" id="MN740401">
    <property type="protein sequence ID" value="QHU04500.1"/>
    <property type="molecule type" value="Genomic_DNA"/>
</dbReference>
<feature type="domain" description="Glycosyltransferase 2-like" evidence="2">
    <location>
        <begin position="364"/>
        <end position="447"/>
    </location>
</feature>
<dbReference type="Pfam" id="PF00535">
    <property type="entry name" value="Glycos_transf_2"/>
    <property type="match status" value="1"/>
</dbReference>
<dbReference type="InterPro" id="IPR001173">
    <property type="entry name" value="Glyco_trans_2-like"/>
</dbReference>
<dbReference type="SUPFAM" id="SSF53756">
    <property type="entry name" value="UDP-Glycosyltransferase/glycogen phosphorylase"/>
    <property type="match status" value="1"/>
</dbReference>
<dbReference type="Gene3D" id="3.90.550.10">
    <property type="entry name" value="Spore Coat Polysaccharide Biosynthesis Protein SpsA, Chain A"/>
    <property type="match status" value="1"/>
</dbReference>
<proteinExistence type="predicted"/>
<accession>A0A6C0JIB7</accession>
<dbReference type="GO" id="GO:0016757">
    <property type="term" value="F:glycosyltransferase activity"/>
    <property type="evidence" value="ECO:0007669"/>
    <property type="project" value="InterPro"/>
</dbReference>
<evidence type="ECO:0008006" key="4">
    <source>
        <dbReference type="Google" id="ProtNLM"/>
    </source>
</evidence>
<organism evidence="3">
    <name type="scientific">viral metagenome</name>
    <dbReference type="NCBI Taxonomy" id="1070528"/>
    <lineage>
        <taxon>unclassified sequences</taxon>
        <taxon>metagenomes</taxon>
        <taxon>organismal metagenomes</taxon>
    </lineage>
</organism>
<evidence type="ECO:0000259" key="1">
    <source>
        <dbReference type="Pfam" id="PF00534"/>
    </source>
</evidence>
<evidence type="ECO:0000259" key="2">
    <source>
        <dbReference type="Pfam" id="PF00535"/>
    </source>
</evidence>
<dbReference type="Pfam" id="PF00534">
    <property type="entry name" value="Glycos_transf_1"/>
    <property type="match status" value="1"/>
</dbReference>
<dbReference type="Gene3D" id="3.40.50.2000">
    <property type="entry name" value="Glycogen Phosphorylase B"/>
    <property type="match status" value="1"/>
</dbReference>
<dbReference type="AlphaFoldDB" id="A0A6C0JIB7"/>
<evidence type="ECO:0000313" key="3">
    <source>
        <dbReference type="EMBL" id="QHU04500.1"/>
    </source>
</evidence>
<dbReference type="InterPro" id="IPR029044">
    <property type="entry name" value="Nucleotide-diphossugar_trans"/>
</dbReference>
<sequence length="567" mass="63543">MRVNLIGTATPLTGLAQDTSILHALFAHVLGPDAQIRHIPHFQPHAPEAEVNVFIEVINPALFPFAAVNVWVPNPEWTYQTWFPYAAMVDQIWVKTHSAVKMFEEIPGCAPVHYIGWTSIDKKYNPEKNFGKGIVPVGRNIWRHPKPVVQAYMRIQHQDPALYELLPELTIVHSPAHVKIGILPDHVTSKIKLVSEVLSDKDYDALLSEAGLVVCLSVAEGFGHAVNEAMSSGCVPLISPIAPFMELTKSALWTSTTKEVPHPQCMGVLEDTDVGSVVEALHLYVGTSTADLKSMSDFSRKQYEDRHAEFVERMAKRIDTLKGTPHYAIQEHLPKEEDLPCISIITLTRDRRAFIPLLKYCRVAQSYPESKVEWVIVDDGTDPIKELITDMPNVKYILVDTPLTIGAKRNLAIEYASHDVLVMMDDDDVYPTNSVLKRVAHMLAEPRKECLFSTVLPCYEIHKHVSFMNVPPATLPMSQRVSEATLCFTRDFWKAQPFPDIQVAEGDAFIRGREKMCRELSPQDVIVSLVHRKNTSSRKPPASETNGCHYGFSDELFTLVSEIAGAI</sequence>